<dbReference type="SMR" id="B3MJB1"/>
<dbReference type="FunCoup" id="B3MJB1">
    <property type="interactions" value="7"/>
</dbReference>
<accession>B3MJB1</accession>
<proteinExistence type="predicted"/>
<gene>
    <name evidence="2" type="primary">Dana\GF15298</name>
    <name evidence="2" type="synonym">dana_GLEANR_16064</name>
    <name evidence="2" type="ORF">GF15298</name>
</gene>
<dbReference type="AlphaFoldDB" id="B3MJB1"/>
<evidence type="ECO:0000256" key="1">
    <source>
        <dbReference type="SAM" id="Phobius"/>
    </source>
</evidence>
<evidence type="ECO:0000313" key="2">
    <source>
        <dbReference type="EMBL" id="EDV31321.1"/>
    </source>
</evidence>
<protein>
    <recommendedName>
        <fullName evidence="4">SAM domain-containing protein</fullName>
    </recommendedName>
</protein>
<evidence type="ECO:0000313" key="3">
    <source>
        <dbReference type="Proteomes" id="UP000007801"/>
    </source>
</evidence>
<keyword evidence="1" id="KW-0472">Membrane</keyword>
<keyword evidence="1" id="KW-0812">Transmembrane</keyword>
<dbReference type="GO" id="GO:0032473">
    <property type="term" value="C:cytoplasmic side of mitochondrial outer membrane"/>
    <property type="evidence" value="ECO:0007669"/>
    <property type="project" value="EnsemblMetazoa"/>
</dbReference>
<dbReference type="HOGENOM" id="CLU_1024056_0_0_1"/>
<dbReference type="OMA" id="KMPNQDP"/>
<keyword evidence="1" id="KW-1133">Transmembrane helix</keyword>
<dbReference type="InParanoid" id="B3MJB1"/>
<feature type="transmembrane region" description="Helical" evidence="1">
    <location>
        <begin position="236"/>
        <end position="254"/>
    </location>
</feature>
<name>B3MJB1_DROAN</name>
<dbReference type="STRING" id="7217.B3MJB1"/>
<sequence>MTSKDASDLAPANMSSAVQFDLNKDFHTRTHQQELDKSFIGYERRPWVKPNLRRDPRRDREILNALMAQSAETGHVTNCVDKLIDENISCRDLASLSNEDLELFGFKYSKQRQELLEMFAKMPNQDPSYEHLCNEPIASTYNNKIIENAGGHFMSMRASLAATNYKLQVMPPDDVVVGDKSYASSFALDTLKSVKKITDEIAKDLRQIEDNARIHWKKQDAEAESTKKKKFSIATIMYYTALAVGFSCTWFWWWTKFHSAPRLERISIQT</sequence>
<keyword evidence="3" id="KW-1185">Reference proteome</keyword>
<dbReference type="KEGG" id="dan:6498111"/>
<dbReference type="Proteomes" id="UP000007801">
    <property type="component" value="Unassembled WGS sequence"/>
</dbReference>
<organism evidence="2 3">
    <name type="scientific">Drosophila ananassae</name>
    <name type="common">Fruit fly</name>
    <dbReference type="NCBI Taxonomy" id="7217"/>
    <lineage>
        <taxon>Eukaryota</taxon>
        <taxon>Metazoa</taxon>
        <taxon>Ecdysozoa</taxon>
        <taxon>Arthropoda</taxon>
        <taxon>Hexapoda</taxon>
        <taxon>Insecta</taxon>
        <taxon>Pterygota</taxon>
        <taxon>Neoptera</taxon>
        <taxon>Endopterygota</taxon>
        <taxon>Diptera</taxon>
        <taxon>Brachycera</taxon>
        <taxon>Muscomorpha</taxon>
        <taxon>Ephydroidea</taxon>
        <taxon>Drosophilidae</taxon>
        <taxon>Drosophila</taxon>
        <taxon>Sophophora</taxon>
    </lineage>
</organism>
<dbReference type="GeneID" id="6498111"/>
<reference evidence="2 3" key="1">
    <citation type="journal article" date="2007" name="Nature">
        <title>Evolution of genes and genomes on the Drosophila phylogeny.</title>
        <authorList>
            <consortium name="Drosophila 12 Genomes Consortium"/>
            <person name="Clark A.G."/>
            <person name="Eisen M.B."/>
            <person name="Smith D.R."/>
            <person name="Bergman C.M."/>
            <person name="Oliver B."/>
            <person name="Markow T.A."/>
            <person name="Kaufman T.C."/>
            <person name="Kellis M."/>
            <person name="Gelbart W."/>
            <person name="Iyer V.N."/>
            <person name="Pollard D.A."/>
            <person name="Sackton T.B."/>
            <person name="Larracuente A.M."/>
            <person name="Singh N.D."/>
            <person name="Abad J.P."/>
            <person name="Abt D.N."/>
            <person name="Adryan B."/>
            <person name="Aguade M."/>
            <person name="Akashi H."/>
            <person name="Anderson W.W."/>
            <person name="Aquadro C.F."/>
            <person name="Ardell D.H."/>
            <person name="Arguello R."/>
            <person name="Artieri C.G."/>
            <person name="Barbash D.A."/>
            <person name="Barker D."/>
            <person name="Barsanti P."/>
            <person name="Batterham P."/>
            <person name="Batzoglou S."/>
            <person name="Begun D."/>
            <person name="Bhutkar A."/>
            <person name="Blanco E."/>
            <person name="Bosak S.A."/>
            <person name="Bradley R.K."/>
            <person name="Brand A.D."/>
            <person name="Brent M.R."/>
            <person name="Brooks A.N."/>
            <person name="Brown R.H."/>
            <person name="Butlin R.K."/>
            <person name="Caggese C."/>
            <person name="Calvi B.R."/>
            <person name="Bernardo de Carvalho A."/>
            <person name="Caspi A."/>
            <person name="Castrezana S."/>
            <person name="Celniker S.E."/>
            <person name="Chang J.L."/>
            <person name="Chapple C."/>
            <person name="Chatterji S."/>
            <person name="Chinwalla A."/>
            <person name="Civetta A."/>
            <person name="Clifton S.W."/>
            <person name="Comeron J.M."/>
            <person name="Costello J.C."/>
            <person name="Coyne J.A."/>
            <person name="Daub J."/>
            <person name="David R.G."/>
            <person name="Delcher A.L."/>
            <person name="Delehaunty K."/>
            <person name="Do C.B."/>
            <person name="Ebling H."/>
            <person name="Edwards K."/>
            <person name="Eickbush T."/>
            <person name="Evans J.D."/>
            <person name="Filipski A."/>
            <person name="Findeiss S."/>
            <person name="Freyhult E."/>
            <person name="Fulton L."/>
            <person name="Fulton R."/>
            <person name="Garcia A.C."/>
            <person name="Gardiner A."/>
            <person name="Garfield D.A."/>
            <person name="Garvin B.E."/>
            <person name="Gibson G."/>
            <person name="Gilbert D."/>
            <person name="Gnerre S."/>
            <person name="Godfrey J."/>
            <person name="Good R."/>
            <person name="Gotea V."/>
            <person name="Gravely B."/>
            <person name="Greenberg A.J."/>
            <person name="Griffiths-Jones S."/>
            <person name="Gross S."/>
            <person name="Guigo R."/>
            <person name="Gustafson E.A."/>
            <person name="Haerty W."/>
            <person name="Hahn M.W."/>
            <person name="Halligan D.L."/>
            <person name="Halpern A.L."/>
            <person name="Halter G.M."/>
            <person name="Han M.V."/>
            <person name="Heger A."/>
            <person name="Hillier L."/>
            <person name="Hinrichs A.S."/>
            <person name="Holmes I."/>
            <person name="Hoskins R.A."/>
            <person name="Hubisz M.J."/>
            <person name="Hultmark D."/>
            <person name="Huntley M.A."/>
            <person name="Jaffe D.B."/>
            <person name="Jagadeeshan S."/>
            <person name="Jeck W.R."/>
            <person name="Johnson J."/>
            <person name="Jones C.D."/>
            <person name="Jordan W.C."/>
            <person name="Karpen G.H."/>
            <person name="Kataoka E."/>
            <person name="Keightley P.D."/>
            <person name="Kheradpour P."/>
            <person name="Kirkness E.F."/>
            <person name="Koerich L.B."/>
            <person name="Kristiansen K."/>
            <person name="Kudrna D."/>
            <person name="Kulathinal R.J."/>
            <person name="Kumar S."/>
            <person name="Kwok R."/>
            <person name="Lander E."/>
            <person name="Langley C.H."/>
            <person name="Lapoint R."/>
            <person name="Lazzaro B.P."/>
            <person name="Lee S.J."/>
            <person name="Levesque L."/>
            <person name="Li R."/>
            <person name="Lin C.F."/>
            <person name="Lin M.F."/>
            <person name="Lindblad-Toh K."/>
            <person name="Llopart A."/>
            <person name="Long M."/>
            <person name="Low L."/>
            <person name="Lozovsky E."/>
            <person name="Lu J."/>
            <person name="Luo M."/>
            <person name="Machado C.A."/>
            <person name="Makalowski W."/>
            <person name="Marzo M."/>
            <person name="Matsuda M."/>
            <person name="Matzkin L."/>
            <person name="McAllister B."/>
            <person name="McBride C.S."/>
            <person name="McKernan B."/>
            <person name="McKernan K."/>
            <person name="Mendez-Lago M."/>
            <person name="Minx P."/>
            <person name="Mollenhauer M.U."/>
            <person name="Montooth K."/>
            <person name="Mount S.M."/>
            <person name="Mu X."/>
            <person name="Myers E."/>
            <person name="Negre B."/>
            <person name="Newfeld S."/>
            <person name="Nielsen R."/>
            <person name="Noor M.A."/>
            <person name="O'Grady P."/>
            <person name="Pachter L."/>
            <person name="Papaceit M."/>
            <person name="Parisi M.J."/>
            <person name="Parisi M."/>
            <person name="Parts L."/>
            <person name="Pedersen J.S."/>
            <person name="Pesole G."/>
            <person name="Phillippy A.M."/>
            <person name="Ponting C.P."/>
            <person name="Pop M."/>
            <person name="Porcelli D."/>
            <person name="Powell J.R."/>
            <person name="Prohaska S."/>
            <person name="Pruitt K."/>
            <person name="Puig M."/>
            <person name="Quesneville H."/>
            <person name="Ram K.R."/>
            <person name="Rand D."/>
            <person name="Rasmussen M.D."/>
            <person name="Reed L.K."/>
            <person name="Reenan R."/>
            <person name="Reily A."/>
            <person name="Remington K.A."/>
            <person name="Rieger T.T."/>
            <person name="Ritchie M.G."/>
            <person name="Robin C."/>
            <person name="Rogers Y.H."/>
            <person name="Rohde C."/>
            <person name="Rozas J."/>
            <person name="Rubenfield M.J."/>
            <person name="Ruiz A."/>
            <person name="Russo S."/>
            <person name="Salzberg S.L."/>
            <person name="Sanchez-Gracia A."/>
            <person name="Saranga D.J."/>
            <person name="Sato H."/>
            <person name="Schaeffer S.W."/>
            <person name="Schatz M.C."/>
            <person name="Schlenke T."/>
            <person name="Schwartz R."/>
            <person name="Segarra C."/>
            <person name="Singh R.S."/>
            <person name="Sirot L."/>
            <person name="Sirota M."/>
            <person name="Sisneros N.B."/>
            <person name="Smith C.D."/>
            <person name="Smith T.F."/>
            <person name="Spieth J."/>
            <person name="Stage D.E."/>
            <person name="Stark A."/>
            <person name="Stephan W."/>
            <person name="Strausberg R.L."/>
            <person name="Strempel S."/>
            <person name="Sturgill D."/>
            <person name="Sutton G."/>
            <person name="Sutton G.G."/>
            <person name="Tao W."/>
            <person name="Teichmann S."/>
            <person name="Tobari Y.N."/>
            <person name="Tomimura Y."/>
            <person name="Tsolas J.M."/>
            <person name="Valente V.L."/>
            <person name="Venter E."/>
            <person name="Venter J.C."/>
            <person name="Vicario S."/>
            <person name="Vieira F.G."/>
            <person name="Vilella A.J."/>
            <person name="Villasante A."/>
            <person name="Walenz B."/>
            <person name="Wang J."/>
            <person name="Wasserman M."/>
            <person name="Watts T."/>
            <person name="Wilson D."/>
            <person name="Wilson R.K."/>
            <person name="Wing R.A."/>
            <person name="Wolfner M.F."/>
            <person name="Wong A."/>
            <person name="Wong G.K."/>
            <person name="Wu C.I."/>
            <person name="Wu G."/>
            <person name="Yamamoto D."/>
            <person name="Yang H.P."/>
            <person name="Yang S.P."/>
            <person name="Yorke J.A."/>
            <person name="Yoshida K."/>
            <person name="Zdobnov E."/>
            <person name="Zhang P."/>
            <person name="Zhang Y."/>
            <person name="Zimin A.V."/>
            <person name="Baldwin J."/>
            <person name="Abdouelleil A."/>
            <person name="Abdulkadir J."/>
            <person name="Abebe A."/>
            <person name="Abera B."/>
            <person name="Abreu J."/>
            <person name="Acer S.C."/>
            <person name="Aftuck L."/>
            <person name="Alexander A."/>
            <person name="An P."/>
            <person name="Anderson E."/>
            <person name="Anderson S."/>
            <person name="Arachi H."/>
            <person name="Azer M."/>
            <person name="Bachantsang P."/>
            <person name="Barry A."/>
            <person name="Bayul T."/>
            <person name="Berlin A."/>
            <person name="Bessette D."/>
            <person name="Bloom T."/>
            <person name="Blye J."/>
            <person name="Boguslavskiy L."/>
            <person name="Bonnet C."/>
            <person name="Boukhgalter B."/>
            <person name="Bourzgui I."/>
            <person name="Brown A."/>
            <person name="Cahill P."/>
            <person name="Channer S."/>
            <person name="Cheshatsang Y."/>
            <person name="Chuda L."/>
            <person name="Citroen M."/>
            <person name="Collymore A."/>
            <person name="Cooke P."/>
            <person name="Costello M."/>
            <person name="D'Aco K."/>
            <person name="Daza R."/>
            <person name="De Haan G."/>
            <person name="DeGray S."/>
            <person name="DeMaso C."/>
            <person name="Dhargay N."/>
            <person name="Dooley K."/>
            <person name="Dooley E."/>
            <person name="Doricent M."/>
            <person name="Dorje P."/>
            <person name="Dorjee K."/>
            <person name="Dupes A."/>
            <person name="Elong R."/>
            <person name="Falk J."/>
            <person name="Farina A."/>
            <person name="Faro S."/>
            <person name="Ferguson D."/>
            <person name="Fisher S."/>
            <person name="Foley C.D."/>
            <person name="Franke A."/>
            <person name="Friedrich D."/>
            <person name="Gadbois L."/>
            <person name="Gearin G."/>
            <person name="Gearin C.R."/>
            <person name="Giannoukos G."/>
            <person name="Goode T."/>
            <person name="Graham J."/>
            <person name="Grandbois E."/>
            <person name="Grewal S."/>
            <person name="Gyaltsen K."/>
            <person name="Hafez N."/>
            <person name="Hagos B."/>
            <person name="Hall J."/>
            <person name="Henson C."/>
            <person name="Hollinger A."/>
            <person name="Honan T."/>
            <person name="Huard M.D."/>
            <person name="Hughes L."/>
            <person name="Hurhula B."/>
            <person name="Husby M.E."/>
            <person name="Kamat A."/>
            <person name="Kanga B."/>
            <person name="Kashin S."/>
            <person name="Khazanovich D."/>
            <person name="Kisner P."/>
            <person name="Lance K."/>
            <person name="Lara M."/>
            <person name="Lee W."/>
            <person name="Lennon N."/>
            <person name="Letendre F."/>
            <person name="LeVine R."/>
            <person name="Lipovsky A."/>
            <person name="Liu X."/>
            <person name="Liu J."/>
            <person name="Liu S."/>
            <person name="Lokyitsang T."/>
            <person name="Lokyitsang Y."/>
            <person name="Lubonja R."/>
            <person name="Lui A."/>
            <person name="MacDonald P."/>
            <person name="Magnisalis V."/>
            <person name="Maru K."/>
            <person name="Matthews C."/>
            <person name="McCusker W."/>
            <person name="McDonough S."/>
            <person name="Mehta T."/>
            <person name="Meldrim J."/>
            <person name="Meneus L."/>
            <person name="Mihai O."/>
            <person name="Mihalev A."/>
            <person name="Mihova T."/>
            <person name="Mittelman R."/>
            <person name="Mlenga V."/>
            <person name="Montmayeur A."/>
            <person name="Mulrain L."/>
            <person name="Navidi A."/>
            <person name="Naylor J."/>
            <person name="Negash T."/>
            <person name="Nguyen T."/>
            <person name="Nguyen N."/>
            <person name="Nicol R."/>
            <person name="Norbu C."/>
            <person name="Norbu N."/>
            <person name="Novod N."/>
            <person name="O'Neill B."/>
            <person name="Osman S."/>
            <person name="Markiewicz E."/>
            <person name="Oyono O.L."/>
            <person name="Patti C."/>
            <person name="Phunkhang P."/>
            <person name="Pierre F."/>
            <person name="Priest M."/>
            <person name="Raghuraman S."/>
            <person name="Rege F."/>
            <person name="Reyes R."/>
            <person name="Rise C."/>
            <person name="Rogov P."/>
            <person name="Ross K."/>
            <person name="Ryan E."/>
            <person name="Settipalli S."/>
            <person name="Shea T."/>
            <person name="Sherpa N."/>
            <person name="Shi L."/>
            <person name="Shih D."/>
            <person name="Sparrow T."/>
            <person name="Spaulding J."/>
            <person name="Stalker J."/>
            <person name="Stange-Thomann N."/>
            <person name="Stavropoulos S."/>
            <person name="Stone C."/>
            <person name="Strader C."/>
            <person name="Tesfaye S."/>
            <person name="Thomson T."/>
            <person name="Thoulutsang Y."/>
            <person name="Thoulutsang D."/>
            <person name="Topham K."/>
            <person name="Topping I."/>
            <person name="Tsamla T."/>
            <person name="Vassiliev H."/>
            <person name="Vo A."/>
            <person name="Wangchuk T."/>
            <person name="Wangdi T."/>
            <person name="Weiand M."/>
            <person name="Wilkinson J."/>
            <person name="Wilson A."/>
            <person name="Yadav S."/>
            <person name="Young G."/>
            <person name="Yu Q."/>
            <person name="Zembek L."/>
            <person name="Zhong D."/>
            <person name="Zimmer A."/>
            <person name="Zwirko Z."/>
            <person name="Jaffe D.B."/>
            <person name="Alvarez P."/>
            <person name="Brockman W."/>
            <person name="Butler J."/>
            <person name="Chin C."/>
            <person name="Gnerre S."/>
            <person name="Grabherr M."/>
            <person name="Kleber M."/>
            <person name="Mauceli E."/>
            <person name="MacCallum I."/>
        </authorList>
    </citation>
    <scope>NUCLEOTIDE SEQUENCE [LARGE SCALE GENOMIC DNA]</scope>
    <source>
        <strain evidence="3">Tucson 14024-0371.13</strain>
    </source>
</reference>
<dbReference type="PhylomeDB" id="B3MJB1"/>
<dbReference type="EMBL" id="CH902620">
    <property type="protein sequence ID" value="EDV31321.1"/>
    <property type="molecule type" value="Genomic_DNA"/>
</dbReference>
<dbReference type="OrthoDB" id="7732618at2759"/>
<dbReference type="eggNOG" id="ENOG502T9I8">
    <property type="taxonomic scope" value="Eukaryota"/>
</dbReference>
<evidence type="ECO:0008006" key="4">
    <source>
        <dbReference type="Google" id="ProtNLM"/>
    </source>
</evidence>
<dbReference type="GO" id="GO:0140990">
    <property type="term" value="P:primary piRNA processing"/>
    <property type="evidence" value="ECO:0007669"/>
    <property type="project" value="EnsemblMetazoa"/>
</dbReference>